<organism evidence="3 4">
    <name type="scientific">Tamaricihabitans halophyticus</name>
    <dbReference type="NCBI Taxonomy" id="1262583"/>
    <lineage>
        <taxon>Bacteria</taxon>
        <taxon>Bacillati</taxon>
        <taxon>Actinomycetota</taxon>
        <taxon>Actinomycetes</taxon>
        <taxon>Pseudonocardiales</taxon>
        <taxon>Pseudonocardiaceae</taxon>
        <taxon>Tamaricihabitans</taxon>
    </lineage>
</organism>
<evidence type="ECO:0000313" key="3">
    <source>
        <dbReference type="EMBL" id="TCP55056.1"/>
    </source>
</evidence>
<name>A0A4V2SUL3_9PSEU</name>
<dbReference type="SUPFAM" id="SSF53067">
    <property type="entry name" value="Actin-like ATPase domain"/>
    <property type="match status" value="1"/>
</dbReference>
<dbReference type="InterPro" id="IPR036390">
    <property type="entry name" value="WH_DNA-bd_sf"/>
</dbReference>
<dbReference type="Pfam" id="PF13412">
    <property type="entry name" value="HTH_24"/>
    <property type="match status" value="1"/>
</dbReference>
<dbReference type="Proteomes" id="UP000294911">
    <property type="component" value="Unassembled WGS sequence"/>
</dbReference>
<dbReference type="EMBL" id="SLXQ01000002">
    <property type="protein sequence ID" value="TCP55056.1"/>
    <property type="molecule type" value="Genomic_DNA"/>
</dbReference>
<dbReference type="PANTHER" id="PTHR18964">
    <property type="entry name" value="ROK (REPRESSOR, ORF, KINASE) FAMILY"/>
    <property type="match status" value="1"/>
</dbReference>
<accession>A0A4V2SUL3</accession>
<dbReference type="InterPro" id="IPR043129">
    <property type="entry name" value="ATPase_NBD"/>
</dbReference>
<comment type="similarity">
    <text evidence="1">Belongs to the ROK (NagC/XylR) family.</text>
</comment>
<keyword evidence="3" id="KW-0808">Transferase</keyword>
<feature type="region of interest" description="Disordered" evidence="2">
    <location>
        <begin position="240"/>
        <end position="261"/>
    </location>
</feature>
<dbReference type="Gene3D" id="1.10.10.10">
    <property type="entry name" value="Winged helix-like DNA-binding domain superfamily/Winged helix DNA-binding domain"/>
    <property type="match status" value="1"/>
</dbReference>
<comment type="caution">
    <text evidence="3">The sequence shown here is derived from an EMBL/GenBank/DDBJ whole genome shotgun (WGS) entry which is preliminary data.</text>
</comment>
<sequence>MRVGSPRLLREINDRAAIDALLHDGPLTRADLDERIGLSKPATAQLLTRLQDDGVIETVGLREGGRGPRAQLWAVRGELGYLVAAELTIGAVDIVLADITGRIHAELHAELPTSSTEAALSAFSAALRKATAKAGVTADQLLHVVLGSPGAVDPNTGRLGFAPGLRGWQGFDLPGRLGAELNTPVTVENDVNLVALEEMVTGRAAAIRDFVLVWPAAAVGGAVVLNRTLLRGAHGGAGEIDRMRVPDPSTTDTSAGPAGSRFGELLGNPATVRLARAHGISGRTGQVVVRKAVAAGQSGEAFLDDLASRISTGVLGIVSVLDPQLVLLAGQIAQAGGERLCALVGKHLHRQAWVPTPVELAWTQEDAVRAGALHVALANAREQLFGLSAAELLTRPQPRPEPRSADD</sequence>
<dbReference type="RefSeq" id="WP_132876434.1">
    <property type="nucleotide sequence ID" value="NZ_SLXQ01000002.1"/>
</dbReference>
<dbReference type="InterPro" id="IPR000600">
    <property type="entry name" value="ROK"/>
</dbReference>
<reference evidence="3 4" key="1">
    <citation type="submission" date="2019-03" db="EMBL/GenBank/DDBJ databases">
        <title>Genomic Encyclopedia of Type Strains, Phase IV (KMG-IV): sequencing the most valuable type-strain genomes for metagenomic binning, comparative biology and taxonomic classification.</title>
        <authorList>
            <person name="Goeker M."/>
        </authorList>
    </citation>
    <scope>NUCLEOTIDE SEQUENCE [LARGE SCALE GENOMIC DNA]</scope>
    <source>
        <strain evidence="3 4">DSM 45765</strain>
    </source>
</reference>
<keyword evidence="3" id="KW-0418">Kinase</keyword>
<dbReference type="CDD" id="cd00090">
    <property type="entry name" value="HTH_ARSR"/>
    <property type="match status" value="1"/>
</dbReference>
<dbReference type="PANTHER" id="PTHR18964:SF149">
    <property type="entry name" value="BIFUNCTIONAL UDP-N-ACETYLGLUCOSAMINE 2-EPIMERASE_N-ACETYLMANNOSAMINE KINASE"/>
    <property type="match status" value="1"/>
</dbReference>
<evidence type="ECO:0000313" key="4">
    <source>
        <dbReference type="Proteomes" id="UP000294911"/>
    </source>
</evidence>
<dbReference type="InterPro" id="IPR011991">
    <property type="entry name" value="ArsR-like_HTH"/>
</dbReference>
<keyword evidence="4" id="KW-1185">Reference proteome</keyword>
<gene>
    <name evidence="3" type="ORF">EV191_102268</name>
</gene>
<dbReference type="InterPro" id="IPR036388">
    <property type="entry name" value="WH-like_DNA-bd_sf"/>
</dbReference>
<protein>
    <submittedName>
        <fullName evidence="3">Putative NBD/HSP70 family sugar kinase</fullName>
    </submittedName>
</protein>
<dbReference type="Gene3D" id="3.30.420.40">
    <property type="match status" value="2"/>
</dbReference>
<dbReference type="AlphaFoldDB" id="A0A4V2SUL3"/>
<evidence type="ECO:0000256" key="1">
    <source>
        <dbReference type="ARBA" id="ARBA00006479"/>
    </source>
</evidence>
<dbReference type="SUPFAM" id="SSF46785">
    <property type="entry name" value="Winged helix' DNA-binding domain"/>
    <property type="match status" value="1"/>
</dbReference>
<evidence type="ECO:0000256" key="2">
    <source>
        <dbReference type="SAM" id="MobiDB-lite"/>
    </source>
</evidence>
<dbReference type="OrthoDB" id="3523179at2"/>
<dbReference type="Pfam" id="PF00480">
    <property type="entry name" value="ROK"/>
    <property type="match status" value="1"/>
</dbReference>
<dbReference type="GO" id="GO:0016301">
    <property type="term" value="F:kinase activity"/>
    <property type="evidence" value="ECO:0007669"/>
    <property type="project" value="UniProtKB-KW"/>
</dbReference>
<proteinExistence type="inferred from homology"/>